<keyword evidence="9" id="KW-1185">Reference proteome</keyword>
<evidence type="ECO:0000313" key="8">
    <source>
        <dbReference type="EMBL" id="AOS65762.1"/>
    </source>
</evidence>
<dbReference type="HAMAP" id="MF_00532_B">
    <property type="entry name" value="Ribosomal_uS9_B"/>
    <property type="match status" value="1"/>
</dbReference>
<organism evidence="8 9">
    <name type="scientific">Actinoalloteichus hymeniacidonis</name>
    <dbReference type="NCBI Taxonomy" id="340345"/>
    <lineage>
        <taxon>Bacteria</taxon>
        <taxon>Bacillati</taxon>
        <taxon>Actinomycetota</taxon>
        <taxon>Actinomycetes</taxon>
        <taxon>Pseudonocardiales</taxon>
        <taxon>Pseudonocardiaceae</taxon>
        <taxon>Actinoalloteichus</taxon>
    </lineage>
</organism>
<dbReference type="GO" id="GO:0003735">
    <property type="term" value="F:structural constituent of ribosome"/>
    <property type="evidence" value="ECO:0007669"/>
    <property type="project" value="InterPro"/>
</dbReference>
<dbReference type="PANTHER" id="PTHR21569:SF1">
    <property type="entry name" value="SMALL RIBOSOMAL SUBUNIT PROTEIN US9M"/>
    <property type="match status" value="1"/>
</dbReference>
<dbReference type="InterPro" id="IPR000754">
    <property type="entry name" value="Ribosomal_uS9"/>
</dbReference>
<dbReference type="Proteomes" id="UP000095210">
    <property type="component" value="Chromosome"/>
</dbReference>
<dbReference type="NCBIfam" id="NF001099">
    <property type="entry name" value="PRK00132.1"/>
    <property type="match status" value="1"/>
</dbReference>
<evidence type="ECO:0000256" key="5">
    <source>
        <dbReference type="HAMAP-Rule" id="MF_00532"/>
    </source>
</evidence>
<evidence type="ECO:0000256" key="1">
    <source>
        <dbReference type="ARBA" id="ARBA00005251"/>
    </source>
</evidence>
<accession>A0AAC9N146</accession>
<sequence length="201" mass="21683">MTAPEQGSEENTIDDAAVVETPEAEAAAVETDVVEGDAVEVEAGEYEAEATEGEIDGEQSLFGDDEEAPVAFVSGPVQTVGRRKEAVVRVRLVPGTGEFKLNGKALEEYFPNKVHQQLIKEPLVTLEKVESFDVFGNLHGGGTSGQAGALRLAIARALIEVDADDRPALKKAGFLTRDSRAKERKKYGLKKARKAPQYSKR</sequence>
<dbReference type="RefSeq" id="WP_084643427.1">
    <property type="nucleotide sequence ID" value="NZ_CP014859.1"/>
</dbReference>
<dbReference type="InterPro" id="IPR014721">
    <property type="entry name" value="Ribsml_uS5_D2-typ_fold_subgr"/>
</dbReference>
<gene>
    <name evidence="5" type="primary">rpsI</name>
    <name evidence="8" type="ORF">TL08_24920</name>
</gene>
<dbReference type="GO" id="GO:0015935">
    <property type="term" value="C:small ribosomal subunit"/>
    <property type="evidence" value="ECO:0007669"/>
    <property type="project" value="UniProtKB-ARBA"/>
</dbReference>
<dbReference type="SUPFAM" id="SSF54211">
    <property type="entry name" value="Ribosomal protein S5 domain 2-like"/>
    <property type="match status" value="1"/>
</dbReference>
<evidence type="ECO:0000256" key="7">
    <source>
        <dbReference type="SAM" id="MobiDB-lite"/>
    </source>
</evidence>
<evidence type="ECO:0000256" key="2">
    <source>
        <dbReference type="ARBA" id="ARBA00022980"/>
    </source>
</evidence>
<keyword evidence="2 5" id="KW-0689">Ribosomal protein</keyword>
<dbReference type="InterPro" id="IPR020568">
    <property type="entry name" value="Ribosomal_Su5_D2-typ_SF"/>
</dbReference>
<evidence type="ECO:0000313" key="9">
    <source>
        <dbReference type="Proteomes" id="UP000095210"/>
    </source>
</evidence>
<comment type="similarity">
    <text evidence="1 5 6">Belongs to the universal ribosomal protein uS9 family.</text>
</comment>
<dbReference type="Gene3D" id="3.30.230.10">
    <property type="match status" value="1"/>
</dbReference>
<reference evidence="9" key="1">
    <citation type="submission" date="2016-03" db="EMBL/GenBank/DDBJ databases">
        <title>Complete genome sequence of the type strain Actinoalloteichus hymeniacidonis DSM 45092.</title>
        <authorList>
            <person name="Schaffert L."/>
            <person name="Albersmeier A."/>
            <person name="Winkler A."/>
            <person name="Kalinowski J."/>
            <person name="Zotchev S."/>
            <person name="Ruckert C."/>
        </authorList>
    </citation>
    <scope>NUCLEOTIDE SEQUENCE [LARGE SCALE GENOMIC DNA]</scope>
    <source>
        <strain evidence="9">HPA177(T) (DSM 45092(T))</strain>
    </source>
</reference>
<dbReference type="PANTHER" id="PTHR21569">
    <property type="entry name" value="RIBOSOMAL PROTEIN S9"/>
    <property type="match status" value="1"/>
</dbReference>
<dbReference type="GO" id="GO:0006412">
    <property type="term" value="P:translation"/>
    <property type="evidence" value="ECO:0007669"/>
    <property type="project" value="UniProtKB-UniRule"/>
</dbReference>
<evidence type="ECO:0000256" key="6">
    <source>
        <dbReference type="RuleBase" id="RU003815"/>
    </source>
</evidence>
<keyword evidence="3 5" id="KW-0687">Ribonucleoprotein</keyword>
<feature type="compositionally biased region" description="Basic residues" evidence="7">
    <location>
        <begin position="182"/>
        <end position="201"/>
    </location>
</feature>
<feature type="region of interest" description="Disordered" evidence="7">
    <location>
        <begin position="173"/>
        <end position="201"/>
    </location>
</feature>
<dbReference type="GO" id="GO:0003723">
    <property type="term" value="F:RNA binding"/>
    <property type="evidence" value="ECO:0007669"/>
    <property type="project" value="TreeGrafter"/>
</dbReference>
<protein>
    <recommendedName>
        <fullName evidence="4 5">Small ribosomal subunit protein uS9</fullName>
    </recommendedName>
</protein>
<dbReference type="Pfam" id="PF00380">
    <property type="entry name" value="Ribosomal_S9"/>
    <property type="match status" value="1"/>
</dbReference>
<dbReference type="PROSITE" id="PS00360">
    <property type="entry name" value="RIBOSOMAL_S9"/>
    <property type="match status" value="1"/>
</dbReference>
<name>A0AAC9N146_9PSEU</name>
<evidence type="ECO:0000256" key="3">
    <source>
        <dbReference type="ARBA" id="ARBA00023274"/>
    </source>
</evidence>
<evidence type="ECO:0000256" key="4">
    <source>
        <dbReference type="ARBA" id="ARBA00035259"/>
    </source>
</evidence>
<dbReference type="FunFam" id="3.30.230.10:FF:000001">
    <property type="entry name" value="30S ribosomal protein S9"/>
    <property type="match status" value="1"/>
</dbReference>
<dbReference type="InterPro" id="IPR020574">
    <property type="entry name" value="Ribosomal_uS9_CS"/>
</dbReference>
<dbReference type="GO" id="GO:0005737">
    <property type="term" value="C:cytoplasm"/>
    <property type="evidence" value="ECO:0007669"/>
    <property type="project" value="UniProtKB-ARBA"/>
</dbReference>
<dbReference type="KEGG" id="ahm:TL08_24920"/>
<dbReference type="EMBL" id="CP014859">
    <property type="protein sequence ID" value="AOS65762.1"/>
    <property type="molecule type" value="Genomic_DNA"/>
</dbReference>
<dbReference type="InterPro" id="IPR023035">
    <property type="entry name" value="Ribosomal_uS9_bac/plastid"/>
</dbReference>
<proteinExistence type="inferred from homology"/>
<dbReference type="AlphaFoldDB" id="A0AAC9N146"/>